<organism evidence="10 11">
    <name type="scientific">Faecalimonas umbilicata</name>
    <dbReference type="NCBI Taxonomy" id="1912855"/>
    <lineage>
        <taxon>Bacteria</taxon>
        <taxon>Bacillati</taxon>
        <taxon>Bacillota</taxon>
        <taxon>Clostridia</taxon>
        <taxon>Lachnospirales</taxon>
        <taxon>Lachnospiraceae</taxon>
        <taxon>Faecalimonas</taxon>
    </lineage>
</organism>
<name>A0ABQ0QX29_9FIRM</name>
<dbReference type="SMART" id="SM00382">
    <property type="entry name" value="AAA"/>
    <property type="match status" value="1"/>
</dbReference>
<dbReference type="PANTHER" id="PTHR43553:SF24">
    <property type="entry name" value="ENERGY-COUPLING FACTOR TRANSPORTER ATP-BINDING PROTEIN ECFA1"/>
    <property type="match status" value="1"/>
</dbReference>
<dbReference type="InterPro" id="IPR003439">
    <property type="entry name" value="ABC_transporter-like_ATP-bd"/>
</dbReference>
<keyword evidence="3" id="KW-0813">Transport</keyword>
<dbReference type="GO" id="GO:0005524">
    <property type="term" value="F:ATP binding"/>
    <property type="evidence" value="ECO:0007669"/>
    <property type="project" value="UniProtKB-KW"/>
</dbReference>
<evidence type="ECO:0000256" key="5">
    <source>
        <dbReference type="ARBA" id="ARBA00022741"/>
    </source>
</evidence>
<dbReference type="Proteomes" id="UP000702954">
    <property type="component" value="Unassembled WGS sequence"/>
</dbReference>
<dbReference type="SUPFAM" id="SSF52540">
    <property type="entry name" value="P-loop containing nucleoside triphosphate hydrolases"/>
    <property type="match status" value="1"/>
</dbReference>
<accession>A0ABQ0QX29</accession>
<dbReference type="CDD" id="cd03225">
    <property type="entry name" value="ABC_cobalt_CbiO_domain1"/>
    <property type="match status" value="1"/>
</dbReference>
<evidence type="ECO:0000256" key="8">
    <source>
        <dbReference type="ARBA" id="ARBA00023136"/>
    </source>
</evidence>
<keyword evidence="7" id="KW-1278">Translocase</keyword>
<evidence type="ECO:0000259" key="9">
    <source>
        <dbReference type="PROSITE" id="PS50893"/>
    </source>
</evidence>
<protein>
    <submittedName>
        <fullName evidence="10">Energy-coupling factor transporter ATP-binding protein EcfA1</fullName>
    </submittedName>
</protein>
<dbReference type="NCBIfam" id="TIGR04520">
    <property type="entry name" value="ECF_ATPase_1"/>
    <property type="match status" value="1"/>
</dbReference>
<sequence>MSRKRGTAMRMIQTEKLVYEYEKRDEEGNIIGSHRAINAVDVHVEPGEFVAILGHNGSGKSTLAKHMNAILTPTEGTMWVNGRDTKEPDNLWEVRQSAGMVFQNPDNQIIGTVVEEDVGFGPENLGVPTEEIWKRVEKSLEAVGMIEYRHHSPNKLSGGQKQRVAIAGVVAMEPKCIVLDEPTAMLDPNGRKEVLRAVEELRRREKVTVILITHYMEEVVDADRVIVMDQGNVVMEGTPREIFSRVEELKKYRLDVPQVTLLAYELQQRGLPLSNGILKTEELVKELCQLH</sequence>
<reference evidence="10 11" key="1">
    <citation type="journal article" date="2018" name="Int. J. Syst. Evol. Microbiol.">
        <title>Draft Genome Sequence of Faecalimonas umbilicata JCM 30896T, an Acetate-Producing Bacterium Isolated from Human Feces.</title>
        <authorList>
            <person name="Sakamoto M."/>
            <person name="Ikeyama N."/>
            <person name="Yuki M."/>
            <person name="Ohkuma M."/>
        </authorList>
    </citation>
    <scope>NUCLEOTIDE SEQUENCE [LARGE SCALE GENOMIC DNA]</scope>
    <source>
        <strain evidence="10 11">EGH7</strain>
    </source>
</reference>
<proteinExistence type="inferred from homology"/>
<dbReference type="PANTHER" id="PTHR43553">
    <property type="entry name" value="HEAVY METAL TRANSPORTER"/>
    <property type="match status" value="1"/>
</dbReference>
<evidence type="ECO:0000256" key="4">
    <source>
        <dbReference type="ARBA" id="ARBA00022475"/>
    </source>
</evidence>
<evidence type="ECO:0000313" key="11">
    <source>
        <dbReference type="Proteomes" id="UP000702954"/>
    </source>
</evidence>
<dbReference type="EMBL" id="BHEO01000008">
    <property type="protein sequence ID" value="GBU04989.1"/>
    <property type="molecule type" value="Genomic_DNA"/>
</dbReference>
<comment type="caution">
    <text evidence="10">The sequence shown here is derived from an EMBL/GenBank/DDBJ whole genome shotgun (WGS) entry which is preliminary data.</text>
</comment>
<keyword evidence="6 10" id="KW-0067">ATP-binding</keyword>
<feature type="domain" description="ABC transporter" evidence="9">
    <location>
        <begin position="12"/>
        <end position="255"/>
    </location>
</feature>
<dbReference type="PROSITE" id="PS00211">
    <property type="entry name" value="ABC_TRANSPORTER_1"/>
    <property type="match status" value="1"/>
</dbReference>
<keyword evidence="8" id="KW-0472">Membrane</keyword>
<dbReference type="Gene3D" id="3.40.50.300">
    <property type="entry name" value="P-loop containing nucleotide triphosphate hydrolases"/>
    <property type="match status" value="1"/>
</dbReference>
<comment type="subcellular location">
    <subcellularLocation>
        <location evidence="1">Cell membrane</location>
        <topology evidence="1">Peripheral membrane protein</topology>
    </subcellularLocation>
</comment>
<keyword evidence="11" id="KW-1185">Reference proteome</keyword>
<evidence type="ECO:0000256" key="2">
    <source>
        <dbReference type="ARBA" id="ARBA00005417"/>
    </source>
</evidence>
<dbReference type="InterPro" id="IPR050095">
    <property type="entry name" value="ECF_ABC_transporter_ATP-bd"/>
</dbReference>
<keyword evidence="5" id="KW-0547">Nucleotide-binding</keyword>
<gene>
    <name evidence="10" type="primary">ecfA1</name>
    <name evidence="10" type="ORF">FAEUMB_15300</name>
</gene>
<dbReference type="NCBIfam" id="NF010167">
    <property type="entry name" value="PRK13648.1"/>
    <property type="match status" value="1"/>
</dbReference>
<dbReference type="InterPro" id="IPR015856">
    <property type="entry name" value="ABC_transpr_CbiO/EcfA_su"/>
</dbReference>
<dbReference type="InterPro" id="IPR017871">
    <property type="entry name" value="ABC_transporter-like_CS"/>
</dbReference>
<dbReference type="InterPro" id="IPR003593">
    <property type="entry name" value="AAA+_ATPase"/>
</dbReference>
<dbReference type="InterPro" id="IPR027417">
    <property type="entry name" value="P-loop_NTPase"/>
</dbReference>
<evidence type="ECO:0000256" key="1">
    <source>
        <dbReference type="ARBA" id="ARBA00004202"/>
    </source>
</evidence>
<evidence type="ECO:0000313" key="10">
    <source>
        <dbReference type="EMBL" id="GBU04989.1"/>
    </source>
</evidence>
<dbReference type="Pfam" id="PF00005">
    <property type="entry name" value="ABC_tran"/>
    <property type="match status" value="1"/>
</dbReference>
<evidence type="ECO:0000256" key="6">
    <source>
        <dbReference type="ARBA" id="ARBA00022840"/>
    </source>
</evidence>
<comment type="similarity">
    <text evidence="2">Belongs to the ABC transporter superfamily.</text>
</comment>
<keyword evidence="4" id="KW-1003">Cell membrane</keyword>
<dbReference type="PROSITE" id="PS50893">
    <property type="entry name" value="ABC_TRANSPORTER_2"/>
    <property type="match status" value="1"/>
</dbReference>
<evidence type="ECO:0000256" key="3">
    <source>
        <dbReference type="ARBA" id="ARBA00022448"/>
    </source>
</evidence>
<dbReference type="InterPro" id="IPR030947">
    <property type="entry name" value="EcfA_1"/>
</dbReference>
<evidence type="ECO:0000256" key="7">
    <source>
        <dbReference type="ARBA" id="ARBA00022967"/>
    </source>
</evidence>